<dbReference type="PANTHER" id="PTHR47592:SF27">
    <property type="entry name" value="OS08G0421700 PROTEIN"/>
    <property type="match status" value="1"/>
</dbReference>
<name>A0AAD8I7V6_9APIA</name>
<gene>
    <name evidence="1" type="ORF">POM88_027390</name>
</gene>
<comment type="caution">
    <text evidence="1">The sequence shown here is derived from an EMBL/GenBank/DDBJ whole genome shotgun (WGS) entry which is preliminary data.</text>
</comment>
<organism evidence="1 2">
    <name type="scientific">Heracleum sosnowskyi</name>
    <dbReference type="NCBI Taxonomy" id="360622"/>
    <lineage>
        <taxon>Eukaryota</taxon>
        <taxon>Viridiplantae</taxon>
        <taxon>Streptophyta</taxon>
        <taxon>Embryophyta</taxon>
        <taxon>Tracheophyta</taxon>
        <taxon>Spermatophyta</taxon>
        <taxon>Magnoliopsida</taxon>
        <taxon>eudicotyledons</taxon>
        <taxon>Gunneridae</taxon>
        <taxon>Pentapetalae</taxon>
        <taxon>asterids</taxon>
        <taxon>campanulids</taxon>
        <taxon>Apiales</taxon>
        <taxon>Apiaceae</taxon>
        <taxon>Apioideae</taxon>
        <taxon>apioid superclade</taxon>
        <taxon>Tordylieae</taxon>
        <taxon>Tordyliinae</taxon>
        <taxon>Heracleum</taxon>
    </lineage>
</organism>
<dbReference type="EMBL" id="JAUIZM010000006">
    <property type="protein sequence ID" value="KAK1380646.1"/>
    <property type="molecule type" value="Genomic_DNA"/>
</dbReference>
<dbReference type="PANTHER" id="PTHR47592">
    <property type="entry name" value="PBF68 PROTEIN"/>
    <property type="match status" value="1"/>
</dbReference>
<accession>A0AAD8I7V6</accession>
<reference evidence="1" key="1">
    <citation type="submission" date="2023-02" db="EMBL/GenBank/DDBJ databases">
        <title>Genome of toxic invasive species Heracleum sosnowskyi carries increased number of genes despite the absence of recent whole-genome duplications.</title>
        <authorList>
            <person name="Schelkunov M."/>
            <person name="Shtratnikova V."/>
            <person name="Makarenko M."/>
            <person name="Klepikova A."/>
            <person name="Omelchenko D."/>
            <person name="Novikova G."/>
            <person name="Obukhova E."/>
            <person name="Bogdanov V."/>
            <person name="Penin A."/>
            <person name="Logacheva M."/>
        </authorList>
    </citation>
    <scope>NUCLEOTIDE SEQUENCE</scope>
    <source>
        <strain evidence="1">Hsosn_3</strain>
        <tissue evidence="1">Leaf</tissue>
    </source>
</reference>
<evidence type="ECO:0000313" key="1">
    <source>
        <dbReference type="EMBL" id="KAK1380646.1"/>
    </source>
</evidence>
<evidence type="ECO:0000313" key="2">
    <source>
        <dbReference type="Proteomes" id="UP001237642"/>
    </source>
</evidence>
<proteinExistence type="predicted"/>
<reference evidence="1" key="2">
    <citation type="submission" date="2023-05" db="EMBL/GenBank/DDBJ databases">
        <authorList>
            <person name="Schelkunov M.I."/>
        </authorList>
    </citation>
    <scope>NUCLEOTIDE SEQUENCE</scope>
    <source>
        <strain evidence="1">Hsosn_3</strain>
        <tissue evidence="1">Leaf</tissue>
    </source>
</reference>
<dbReference type="Proteomes" id="UP001237642">
    <property type="component" value="Unassembled WGS sequence"/>
</dbReference>
<sequence length="129" mass="15175">MYDMESEGMPMNEAFQVAVIIEKLPPGWKDFKNYLKHKRKEMTVQDLVLRLRIEEDNKNRSVSSSNANVVEVKKNSKFKKGKPDKRPNLELRVEFLRRNFKESASTVTRLVTSQLSANYRRGRSTRPTW</sequence>
<keyword evidence="2" id="KW-1185">Reference proteome</keyword>
<protein>
    <submittedName>
        <fullName evidence="1">CCHC-type domain-containing protein</fullName>
    </submittedName>
</protein>
<dbReference type="Pfam" id="PF14223">
    <property type="entry name" value="Retrotran_gag_2"/>
    <property type="match status" value="1"/>
</dbReference>
<dbReference type="AlphaFoldDB" id="A0AAD8I7V6"/>